<sequence>MHLLRHLLSLAAIGGAASFWKVPHDYIAPPSTTQGRLHARDSVSTTITAEPVDPSPDPSPTSVSQPAFHHAPLTQRENTRDYLLSSLGQARTRGRAELCRNIQPQLFFNKAKTFLRPWKTDDDLRTKVPDERILARLVAYQVVQDTVETEREQHHKAFPGDMLDYARSTGELIRKDGVLTGANPGVLRALDTIFDDICGGTGKVQIPAGVRETVDGVLRGLAVDPQPAPPPGTATAGF</sequence>
<evidence type="ECO:0000256" key="2">
    <source>
        <dbReference type="SAM" id="SignalP"/>
    </source>
</evidence>
<gene>
    <name evidence="3" type="ORF">PG994_014538</name>
</gene>
<feature type="region of interest" description="Disordered" evidence="1">
    <location>
        <begin position="47"/>
        <end position="75"/>
    </location>
</feature>
<dbReference type="EMBL" id="JAQQWL010000015">
    <property type="protein sequence ID" value="KAK8041531.1"/>
    <property type="molecule type" value="Genomic_DNA"/>
</dbReference>
<organism evidence="3 4">
    <name type="scientific">Apiospora phragmitis</name>
    <dbReference type="NCBI Taxonomy" id="2905665"/>
    <lineage>
        <taxon>Eukaryota</taxon>
        <taxon>Fungi</taxon>
        <taxon>Dikarya</taxon>
        <taxon>Ascomycota</taxon>
        <taxon>Pezizomycotina</taxon>
        <taxon>Sordariomycetes</taxon>
        <taxon>Xylariomycetidae</taxon>
        <taxon>Amphisphaeriales</taxon>
        <taxon>Apiosporaceae</taxon>
        <taxon>Apiospora</taxon>
    </lineage>
</organism>
<keyword evidence="2" id="KW-0732">Signal</keyword>
<evidence type="ECO:0000256" key="1">
    <source>
        <dbReference type="SAM" id="MobiDB-lite"/>
    </source>
</evidence>
<dbReference type="Proteomes" id="UP001480595">
    <property type="component" value="Unassembled WGS sequence"/>
</dbReference>
<evidence type="ECO:0000313" key="4">
    <source>
        <dbReference type="Proteomes" id="UP001480595"/>
    </source>
</evidence>
<comment type="caution">
    <text evidence="3">The sequence shown here is derived from an EMBL/GenBank/DDBJ whole genome shotgun (WGS) entry which is preliminary data.</text>
</comment>
<accession>A0ABR1T4K5</accession>
<dbReference type="RefSeq" id="XP_066709076.1">
    <property type="nucleotide sequence ID" value="XM_066865947.1"/>
</dbReference>
<keyword evidence="4" id="KW-1185">Reference proteome</keyword>
<name>A0ABR1T4K5_9PEZI</name>
<dbReference type="GeneID" id="92099010"/>
<proteinExistence type="predicted"/>
<evidence type="ECO:0000313" key="3">
    <source>
        <dbReference type="EMBL" id="KAK8041531.1"/>
    </source>
</evidence>
<reference evidence="3 4" key="1">
    <citation type="submission" date="2023-01" db="EMBL/GenBank/DDBJ databases">
        <title>Analysis of 21 Apiospora genomes using comparative genomics revels a genus with tremendous synthesis potential of carbohydrate active enzymes and secondary metabolites.</title>
        <authorList>
            <person name="Sorensen T."/>
        </authorList>
    </citation>
    <scope>NUCLEOTIDE SEQUENCE [LARGE SCALE GENOMIC DNA]</scope>
    <source>
        <strain evidence="3 4">CBS 135458</strain>
    </source>
</reference>
<protein>
    <submittedName>
        <fullName evidence="3">Uncharacterized protein</fullName>
    </submittedName>
</protein>
<feature type="signal peptide" evidence="2">
    <location>
        <begin position="1"/>
        <end position="18"/>
    </location>
</feature>
<feature type="chain" id="PRO_5045792839" evidence="2">
    <location>
        <begin position="19"/>
        <end position="238"/>
    </location>
</feature>